<evidence type="ECO:0000313" key="1">
    <source>
        <dbReference type="EMBL" id="MEB3347912.1"/>
    </source>
</evidence>
<gene>
    <name evidence="1" type="ORF">U6A24_20715</name>
</gene>
<evidence type="ECO:0008006" key="3">
    <source>
        <dbReference type="Google" id="ProtNLM"/>
    </source>
</evidence>
<dbReference type="Gene3D" id="2.20.110.10">
    <property type="entry name" value="Histone H3 K4-specific methyltransferase SET7/9 N-terminal domain"/>
    <property type="match status" value="1"/>
</dbReference>
<organism evidence="1 2">
    <name type="scientific">Aquimarina gracilis</name>
    <dbReference type="NCBI Taxonomy" id="874422"/>
    <lineage>
        <taxon>Bacteria</taxon>
        <taxon>Pseudomonadati</taxon>
        <taxon>Bacteroidota</taxon>
        <taxon>Flavobacteriia</taxon>
        <taxon>Flavobacteriales</taxon>
        <taxon>Flavobacteriaceae</taxon>
        <taxon>Aquimarina</taxon>
    </lineage>
</organism>
<dbReference type="Pfam" id="PF07661">
    <property type="entry name" value="MORN_2"/>
    <property type="match status" value="2"/>
</dbReference>
<accession>A0ABU6A1B9</accession>
<dbReference type="EMBL" id="JAYKLX010000010">
    <property type="protein sequence ID" value="MEB3347912.1"/>
    <property type="molecule type" value="Genomic_DNA"/>
</dbReference>
<keyword evidence="2" id="KW-1185">Reference proteome</keyword>
<reference evidence="1 2" key="1">
    <citation type="journal article" date="2013" name="Int. J. Syst. Evol. Microbiol.">
        <title>Aquimarina gracilis sp. nov., isolated from the gut microflora of a mussel, Mytilus coruscus, and emended description of Aquimarina spongiae.</title>
        <authorList>
            <person name="Park S.C."/>
            <person name="Choe H.N."/>
            <person name="Baik K.S."/>
            <person name="Seong C.N."/>
        </authorList>
    </citation>
    <scope>NUCLEOTIDE SEQUENCE [LARGE SCALE GENOMIC DNA]</scope>
    <source>
        <strain evidence="1 2">PSC32</strain>
    </source>
</reference>
<dbReference type="InterPro" id="IPR011652">
    <property type="entry name" value="MORN_2"/>
</dbReference>
<comment type="caution">
    <text evidence="1">The sequence shown here is derived from an EMBL/GenBank/DDBJ whole genome shotgun (WGS) entry which is preliminary data.</text>
</comment>
<proteinExistence type="predicted"/>
<dbReference type="SUPFAM" id="SSF82185">
    <property type="entry name" value="Histone H3 K4-specific methyltransferase SET7/9 N-terminal domain"/>
    <property type="match status" value="1"/>
</dbReference>
<protein>
    <recommendedName>
        <fullName evidence="3">MORN repeat protein</fullName>
    </recommendedName>
</protein>
<name>A0ABU6A1B9_9FLAO</name>
<evidence type="ECO:0000313" key="2">
    <source>
        <dbReference type="Proteomes" id="UP001327027"/>
    </source>
</evidence>
<sequence length="251" mass="29029">MRFKTTISRGIAKIAPFVFLSLNLSGCYEVEKAVTEIKALQQIEITYDDYEVEIDQYDRSIYLDKKREFMTGHFYVVYNEKVSEEFVLKGGVLDGIHRVYSPEGHLLKEQHYKNGYLDGVSKFFNKEGKVTGITNYSKGKIVGDRIGYTNNGKMLTKTETINGIAYEHSYRENKLKMTMYSDKIDGVSYQILLHYDNVESLDGAFAVKDENTGTGQPSMFYILNEQYKIVDSISPKEQPEKMMEIYYFLQQ</sequence>
<dbReference type="RefSeq" id="WP_324181930.1">
    <property type="nucleotide sequence ID" value="NZ_BAABAW010000011.1"/>
</dbReference>
<dbReference type="Proteomes" id="UP001327027">
    <property type="component" value="Unassembled WGS sequence"/>
</dbReference>